<dbReference type="CDD" id="cd20271">
    <property type="entry name" value="Complex1_LYR_FMC1"/>
    <property type="match status" value="1"/>
</dbReference>
<evidence type="ECO:0000313" key="4">
    <source>
        <dbReference type="EnsemblMetazoa" id="XP_019764016.1"/>
    </source>
</evidence>
<sequence>MSKTHTLRGLIQELRYAIPDSGLKDNLAFQYIVEQYRKYNTTDQQLCKAREEMDFIANSYLCYLRSSRLSRQIHDEFHGKGERSVQDTARMVGFKLPHDPK</sequence>
<dbReference type="GO" id="GO:0005739">
    <property type="term" value="C:mitochondrion"/>
    <property type="evidence" value="ECO:0007669"/>
    <property type="project" value="TreeGrafter"/>
</dbReference>
<protein>
    <recommendedName>
        <fullName evidence="2">Protein FMC1 homolog</fullName>
    </recommendedName>
</protein>
<dbReference type="EnsemblMetazoa" id="XM_019908457.1">
    <property type="protein sequence ID" value="XP_019764016.1"/>
    <property type="gene ID" value="LOC109540201"/>
</dbReference>
<accession>N6T473</accession>
<evidence type="ECO:0000256" key="1">
    <source>
        <dbReference type="ARBA" id="ARBA00009058"/>
    </source>
</evidence>
<evidence type="ECO:0000313" key="5">
    <source>
        <dbReference type="Proteomes" id="UP000019118"/>
    </source>
</evidence>
<organism evidence="3">
    <name type="scientific">Dendroctonus ponderosae</name>
    <name type="common">Mountain pine beetle</name>
    <dbReference type="NCBI Taxonomy" id="77166"/>
    <lineage>
        <taxon>Eukaryota</taxon>
        <taxon>Metazoa</taxon>
        <taxon>Ecdysozoa</taxon>
        <taxon>Arthropoda</taxon>
        <taxon>Hexapoda</taxon>
        <taxon>Insecta</taxon>
        <taxon>Pterygota</taxon>
        <taxon>Neoptera</taxon>
        <taxon>Endopterygota</taxon>
        <taxon>Coleoptera</taxon>
        <taxon>Polyphaga</taxon>
        <taxon>Cucujiformia</taxon>
        <taxon>Curculionidae</taxon>
        <taxon>Scolytinae</taxon>
        <taxon>Dendroctonus</taxon>
    </lineage>
</organism>
<evidence type="ECO:0000313" key="3">
    <source>
        <dbReference type="EMBL" id="ENN74949.1"/>
    </source>
</evidence>
<reference evidence="4" key="2">
    <citation type="submission" date="2024-08" db="UniProtKB">
        <authorList>
            <consortium name="EnsemblMetazoa"/>
        </authorList>
    </citation>
    <scope>IDENTIFICATION</scope>
</reference>
<keyword evidence="5" id="KW-1185">Reference proteome</keyword>
<dbReference type="OMA" id="HHASLTY"/>
<comment type="similarity">
    <text evidence="1">Belongs to the FMC1 family.</text>
</comment>
<dbReference type="Proteomes" id="UP000019118">
    <property type="component" value="Unassembled WGS sequence"/>
</dbReference>
<feature type="non-terminal residue" evidence="3">
    <location>
        <position position="1"/>
    </location>
</feature>
<reference evidence="3 5" key="1">
    <citation type="journal article" date="2013" name="Genome Biol.">
        <title>Draft genome of the mountain pine beetle, Dendroctonus ponderosae Hopkins, a major forest pest.</title>
        <authorList>
            <person name="Keeling C.I."/>
            <person name="Yuen M.M."/>
            <person name="Liao N.Y."/>
            <person name="Docking T.R."/>
            <person name="Chan S.K."/>
            <person name="Taylor G.A."/>
            <person name="Palmquist D.L."/>
            <person name="Jackman S.D."/>
            <person name="Nguyen A."/>
            <person name="Li M."/>
            <person name="Henderson H."/>
            <person name="Janes J.K."/>
            <person name="Zhao Y."/>
            <person name="Pandoh P."/>
            <person name="Moore R."/>
            <person name="Sperling F.A."/>
            <person name="Huber D.P."/>
            <person name="Birol I."/>
            <person name="Jones S.J."/>
            <person name="Bohlmann J."/>
        </authorList>
    </citation>
    <scope>NUCLEOTIDE SEQUENCE</scope>
</reference>
<dbReference type="KEGG" id="dpa:109540201"/>
<gene>
    <name evidence="4" type="primary">109540201</name>
    <name evidence="3" type="ORF">YQE_08526</name>
</gene>
<dbReference type="OrthoDB" id="551431at2759"/>
<proteinExistence type="inferred from homology"/>
<dbReference type="PANTHER" id="PTHR31716">
    <property type="entry name" value="PROTEIN FMC1 HOMOLOG"/>
    <property type="match status" value="1"/>
</dbReference>
<name>N6T473_DENPD</name>
<evidence type="ECO:0000256" key="2">
    <source>
        <dbReference type="ARBA" id="ARBA00013846"/>
    </source>
</evidence>
<dbReference type="HOGENOM" id="CLU_159000_0_0_1"/>
<dbReference type="PANTHER" id="PTHR31716:SF1">
    <property type="entry name" value="PROTEIN FMC1 HOMOLOG"/>
    <property type="match status" value="1"/>
</dbReference>
<dbReference type="AlphaFoldDB" id="N6T473"/>
<dbReference type="EMBL" id="KB741026">
    <property type="protein sequence ID" value="ENN74949.1"/>
    <property type="molecule type" value="Genomic_DNA"/>
</dbReference>
<dbReference type="InterPro" id="IPR037667">
    <property type="entry name" value="FMC1_homologue"/>
</dbReference>